<dbReference type="GO" id="GO:0030288">
    <property type="term" value="C:outer membrane-bounded periplasmic space"/>
    <property type="evidence" value="ECO:0007669"/>
    <property type="project" value="TreeGrafter"/>
</dbReference>
<dbReference type="Gene3D" id="3.90.226.10">
    <property type="entry name" value="2-enoyl-CoA Hydratase, Chain A, domain 1"/>
    <property type="match status" value="1"/>
</dbReference>
<dbReference type="SUPFAM" id="SSF52096">
    <property type="entry name" value="ClpP/crotonase"/>
    <property type="match status" value="1"/>
</dbReference>
<gene>
    <name evidence="6" type="ORF">DLM75_19635</name>
</gene>
<evidence type="ECO:0000256" key="3">
    <source>
        <dbReference type="ARBA" id="ARBA00022801"/>
    </source>
</evidence>
<dbReference type="InterPro" id="IPR040573">
    <property type="entry name" value="TSP_N"/>
</dbReference>
<dbReference type="OrthoDB" id="9812068at2"/>
<dbReference type="PANTHER" id="PTHR32060">
    <property type="entry name" value="TAIL-SPECIFIC PROTEASE"/>
    <property type="match status" value="1"/>
</dbReference>
<evidence type="ECO:0000256" key="1">
    <source>
        <dbReference type="ARBA" id="ARBA00009179"/>
    </source>
</evidence>
<dbReference type="Pfam" id="PF17804">
    <property type="entry name" value="TSP_NTD"/>
    <property type="match status" value="1"/>
</dbReference>
<organism evidence="6 7">
    <name type="scientific">Leptospira stimsonii</name>
    <dbReference type="NCBI Taxonomy" id="2202203"/>
    <lineage>
        <taxon>Bacteria</taxon>
        <taxon>Pseudomonadati</taxon>
        <taxon>Spirochaetota</taxon>
        <taxon>Spirochaetia</taxon>
        <taxon>Leptospirales</taxon>
        <taxon>Leptospiraceae</taxon>
        <taxon>Leptospira</taxon>
    </lineage>
</organism>
<evidence type="ECO:0000256" key="2">
    <source>
        <dbReference type="ARBA" id="ARBA00022670"/>
    </source>
</evidence>
<dbReference type="EMBL" id="QHCT01000007">
    <property type="protein sequence ID" value="RHX85741.1"/>
    <property type="molecule type" value="Genomic_DNA"/>
</dbReference>
<proteinExistence type="inferred from homology"/>
<comment type="similarity">
    <text evidence="1">Belongs to the peptidase S41A family.</text>
</comment>
<dbReference type="PANTHER" id="PTHR32060:SF22">
    <property type="entry name" value="CARBOXYL-TERMINAL-PROCESSING PEPTIDASE 3, CHLOROPLASTIC"/>
    <property type="match status" value="1"/>
</dbReference>
<reference evidence="7" key="1">
    <citation type="submission" date="2018-05" db="EMBL/GenBank/DDBJ databases">
        <title>Leptospira yasudae sp. nov. and Leptospira stimsonii sp. nov., two pathogenic species of the genus Leptospira isolated from environmental sources.</title>
        <authorList>
            <person name="Casanovas-Massana A."/>
            <person name="Hamond C."/>
            <person name="Santos L.A."/>
            <person name="Hacker K.P."/>
            <person name="Balassiano I."/>
            <person name="Medeiros M.A."/>
            <person name="Reis M.G."/>
            <person name="Ko A.I."/>
            <person name="Wunder E.A."/>
        </authorList>
    </citation>
    <scope>NUCLEOTIDE SEQUENCE [LARGE SCALE GENOMIC DNA]</scope>
    <source>
        <strain evidence="7">Yale</strain>
    </source>
</reference>
<dbReference type="Pfam" id="PF03572">
    <property type="entry name" value="Peptidase_S41"/>
    <property type="match status" value="1"/>
</dbReference>
<dbReference type="SUPFAM" id="SSF50156">
    <property type="entry name" value="PDZ domain-like"/>
    <property type="match status" value="1"/>
</dbReference>
<sequence length="713" mass="82281">MNPLSFSHFFYFILLSNLCIVSIHAESNFGNRLEQKTKKILSIVAEEHYLRDSKIRSGFSEIVKESFLTSLDPHGIYFTQKDISELNKYDFQIHSRDRIRISPFLNVVAVVYKTRLIASLKYLEKLKRNRLNSLSEGNIEFYRRRETDFPVDEEARRERWNRYFRYNLLSFEFDLNYSSTANGLKSISKQKFTSSVASKLRKSIQSVLYPTSGNYDSYMDSQFLNAMLKVYDPHSYYLSSSEKRYYDRINSSEDYYFGITLVENNFGYAEIKDVIHGSPAWKSANIHSGDRILGIRVTSKNRTLDTSNYSVDEMESFLSEIGNGTSLFKIRKKDGRILSVSMQKEKSVSNENAVTGYFLKGKYRIGYLYLSSFYTNFDTDSKGCAQDIAKEIYKLRKENIQGLILDLRDNDGGKSFEMKQVANIFIDIDPFLGGDTPLFREKKSFTDHHLYDIATDSEYSSGGALYNGPLLILLNGGSASASEGLASILRSYDRAIIVGGISFGKASSQLPFPLKGNAQNSDFIFLTTNMFFNVKGITYQQEGIIPDISLPSLSDLYDKESNLPFSIPKETLDAQKELGDKMNSFRVDVARLSEMSRDRLKHNQNFSLIQTLIRRYRKLKISVEQLPLNSEEYFKIKADLERFKQDLEFATQNRISVFSVESLTFDQVLEKIDPFIMNLRSKEKKQIERSIYIDEAYKIMCDYLQLSKKEEEK</sequence>
<dbReference type="Gene3D" id="2.30.42.10">
    <property type="match status" value="1"/>
</dbReference>
<dbReference type="GO" id="GO:0006508">
    <property type="term" value="P:proteolysis"/>
    <property type="evidence" value="ECO:0007669"/>
    <property type="project" value="UniProtKB-KW"/>
</dbReference>
<dbReference type="PROSITE" id="PS50106">
    <property type="entry name" value="PDZ"/>
    <property type="match status" value="1"/>
</dbReference>
<keyword evidence="2" id="KW-0645">Protease</keyword>
<protein>
    <recommendedName>
        <fullName evidence="5">PDZ domain-containing protein</fullName>
    </recommendedName>
</protein>
<keyword evidence="3" id="KW-0378">Hydrolase</keyword>
<dbReference type="GO" id="GO:0007165">
    <property type="term" value="P:signal transduction"/>
    <property type="evidence" value="ECO:0007669"/>
    <property type="project" value="TreeGrafter"/>
</dbReference>
<dbReference type="InterPro" id="IPR029045">
    <property type="entry name" value="ClpP/crotonase-like_dom_sf"/>
</dbReference>
<feature type="domain" description="PDZ" evidence="5">
    <location>
        <begin position="243"/>
        <end position="333"/>
    </location>
</feature>
<comment type="caution">
    <text evidence="6">The sequence shown here is derived from an EMBL/GenBank/DDBJ whole genome shotgun (WGS) entry which is preliminary data.</text>
</comment>
<dbReference type="GO" id="GO:0004175">
    <property type="term" value="F:endopeptidase activity"/>
    <property type="evidence" value="ECO:0007669"/>
    <property type="project" value="TreeGrafter"/>
</dbReference>
<dbReference type="InterPro" id="IPR005151">
    <property type="entry name" value="Tail-specific_protease"/>
</dbReference>
<dbReference type="AlphaFoldDB" id="A0A396YRI8"/>
<dbReference type="InterPro" id="IPR001478">
    <property type="entry name" value="PDZ"/>
</dbReference>
<evidence type="ECO:0000313" key="6">
    <source>
        <dbReference type="EMBL" id="RHX85741.1"/>
    </source>
</evidence>
<evidence type="ECO:0000256" key="4">
    <source>
        <dbReference type="ARBA" id="ARBA00022825"/>
    </source>
</evidence>
<keyword evidence="4" id="KW-0720">Serine protease</keyword>
<dbReference type="InterPro" id="IPR020992">
    <property type="entry name" value="Tail_Prtase_C"/>
</dbReference>
<accession>A0A396YRI8</accession>
<dbReference type="RefSeq" id="WP_118970204.1">
    <property type="nucleotide sequence ID" value="NZ_QHCT01000007.1"/>
</dbReference>
<dbReference type="Pfam" id="PF11818">
    <property type="entry name" value="DUF3340"/>
    <property type="match status" value="1"/>
</dbReference>
<evidence type="ECO:0000259" key="5">
    <source>
        <dbReference type="PROSITE" id="PS50106"/>
    </source>
</evidence>
<dbReference type="Pfam" id="PF00595">
    <property type="entry name" value="PDZ"/>
    <property type="match status" value="1"/>
</dbReference>
<dbReference type="Proteomes" id="UP000265798">
    <property type="component" value="Unassembled WGS sequence"/>
</dbReference>
<evidence type="ECO:0000313" key="7">
    <source>
        <dbReference type="Proteomes" id="UP000265798"/>
    </source>
</evidence>
<dbReference type="InterPro" id="IPR036034">
    <property type="entry name" value="PDZ_sf"/>
</dbReference>
<dbReference type="GO" id="GO:0008236">
    <property type="term" value="F:serine-type peptidase activity"/>
    <property type="evidence" value="ECO:0007669"/>
    <property type="project" value="UniProtKB-KW"/>
</dbReference>
<dbReference type="CDD" id="cd07560">
    <property type="entry name" value="Peptidase_S41_CPP"/>
    <property type="match status" value="1"/>
</dbReference>
<dbReference type="SMART" id="SM00245">
    <property type="entry name" value="TSPc"/>
    <property type="match status" value="1"/>
</dbReference>
<dbReference type="InterPro" id="IPR004447">
    <property type="entry name" value="Peptidase_S41A"/>
</dbReference>
<name>A0A396YRI8_9LEPT</name>